<organism evidence="3 4">
    <name type="scientific">Candidatus Woesebacteria bacterium GW2011_GWB1_43_14</name>
    <dbReference type="NCBI Taxonomy" id="1618578"/>
    <lineage>
        <taxon>Bacteria</taxon>
        <taxon>Candidatus Woeseibacteriota</taxon>
    </lineage>
</organism>
<evidence type="ECO:0000313" key="3">
    <source>
        <dbReference type="EMBL" id="KKS97120.1"/>
    </source>
</evidence>
<dbReference type="PROSITE" id="PS51782">
    <property type="entry name" value="LYSM"/>
    <property type="match status" value="2"/>
</dbReference>
<gene>
    <name evidence="3" type="ORF">UV74_C0013G0242</name>
</gene>
<evidence type="ECO:0000313" key="4">
    <source>
        <dbReference type="Proteomes" id="UP000034090"/>
    </source>
</evidence>
<evidence type="ECO:0000259" key="2">
    <source>
        <dbReference type="PROSITE" id="PS51782"/>
    </source>
</evidence>
<sequence length="201" mass="21481">MLKSLLKIFKLNESSISTILGIFVIVVVGVLVVNYFRNLDSGTTLPSGVSVSDEVTLPATHTVVRGETLWSISEKYYKTGYNWVDIVEENNLTSADDIAEGQTLVVPNVPARTSEVAEVATPEATAVAVATPQPSATPEIAPTTTKGGLTTSSSYTVVKGDTLWDIAVAQYGNGYKWVEIARANKLTSPDLIHPGNVFVLP</sequence>
<dbReference type="SMART" id="SM00257">
    <property type="entry name" value="LysM"/>
    <property type="match status" value="2"/>
</dbReference>
<dbReference type="InterPro" id="IPR036779">
    <property type="entry name" value="LysM_dom_sf"/>
</dbReference>
<feature type="transmembrane region" description="Helical" evidence="1">
    <location>
        <begin position="15"/>
        <end position="36"/>
    </location>
</feature>
<evidence type="ECO:0000256" key="1">
    <source>
        <dbReference type="SAM" id="Phobius"/>
    </source>
</evidence>
<dbReference type="InterPro" id="IPR018392">
    <property type="entry name" value="LysM"/>
</dbReference>
<dbReference type="PANTHER" id="PTHR34700">
    <property type="entry name" value="POTASSIUM BINDING PROTEIN KBP"/>
    <property type="match status" value="1"/>
</dbReference>
<comment type="caution">
    <text evidence="3">The sequence shown here is derived from an EMBL/GenBank/DDBJ whole genome shotgun (WGS) entry which is preliminary data.</text>
</comment>
<reference evidence="3 4" key="1">
    <citation type="journal article" date="2015" name="Nature">
        <title>rRNA introns, odd ribosomes, and small enigmatic genomes across a large radiation of phyla.</title>
        <authorList>
            <person name="Brown C.T."/>
            <person name="Hug L.A."/>
            <person name="Thomas B.C."/>
            <person name="Sharon I."/>
            <person name="Castelle C.J."/>
            <person name="Singh A."/>
            <person name="Wilkins M.J."/>
            <person name="Williams K.H."/>
            <person name="Banfield J.F."/>
        </authorList>
    </citation>
    <scope>NUCLEOTIDE SEQUENCE [LARGE SCALE GENOMIC DNA]</scope>
</reference>
<keyword evidence="1" id="KW-0472">Membrane</keyword>
<dbReference type="SUPFAM" id="SSF54106">
    <property type="entry name" value="LysM domain"/>
    <property type="match status" value="2"/>
</dbReference>
<keyword evidence="1" id="KW-1133">Transmembrane helix</keyword>
<keyword evidence="1" id="KW-0812">Transmembrane</keyword>
<feature type="domain" description="LysM" evidence="2">
    <location>
        <begin position="153"/>
        <end position="200"/>
    </location>
</feature>
<dbReference type="AlphaFoldDB" id="A0A0G1DH03"/>
<dbReference type="InterPro" id="IPR052196">
    <property type="entry name" value="Bact_Kbp"/>
</dbReference>
<name>A0A0G1DH03_9BACT</name>
<proteinExistence type="predicted"/>
<dbReference type="EMBL" id="LCFQ01000013">
    <property type="protein sequence ID" value="KKS97120.1"/>
    <property type="molecule type" value="Genomic_DNA"/>
</dbReference>
<protein>
    <submittedName>
        <fullName evidence="3">5prime-nucleotidase</fullName>
    </submittedName>
</protein>
<dbReference type="Pfam" id="PF01476">
    <property type="entry name" value="LysM"/>
    <property type="match status" value="2"/>
</dbReference>
<dbReference type="STRING" id="1618578.UV74_C0013G0242"/>
<dbReference type="Gene3D" id="3.10.350.10">
    <property type="entry name" value="LysM domain"/>
    <property type="match status" value="2"/>
</dbReference>
<feature type="domain" description="LysM" evidence="2">
    <location>
        <begin position="59"/>
        <end position="106"/>
    </location>
</feature>
<dbReference type="Proteomes" id="UP000034090">
    <property type="component" value="Unassembled WGS sequence"/>
</dbReference>
<accession>A0A0G1DH03</accession>
<dbReference type="PANTHER" id="PTHR34700:SF4">
    <property type="entry name" value="PHAGE-LIKE ELEMENT PBSX PROTEIN XKDP"/>
    <property type="match status" value="1"/>
</dbReference>
<dbReference type="CDD" id="cd00118">
    <property type="entry name" value="LysM"/>
    <property type="match status" value="2"/>
</dbReference>